<proteinExistence type="predicted"/>
<sequence length="145" mass="16716">MNIHLVALFHMEDVKKYGFDPILQPLINDIKTLECHGLDLPFATERVHGTMSGNWEQLRDARNSGLLVDVISVVCLKKDDAQHVYSEDDPKIILRGKEIFEMHCNELQSDPQKLSMFGLKKNSTLNNLQFFHLPQFLFGHNAQHF</sequence>
<comment type="caution">
    <text evidence="1">The sequence shown here is derived from an EMBL/GenBank/DDBJ whole genome shotgun (WGS) entry which is preliminary data.</text>
</comment>
<gene>
    <name evidence="1" type="ORF">N1851_032899</name>
</gene>
<evidence type="ECO:0000313" key="1">
    <source>
        <dbReference type="EMBL" id="KAK0132303.1"/>
    </source>
</evidence>
<organism evidence="1 2">
    <name type="scientific">Merluccius polli</name>
    <name type="common">Benguela hake</name>
    <name type="synonym">Merluccius cadenati</name>
    <dbReference type="NCBI Taxonomy" id="89951"/>
    <lineage>
        <taxon>Eukaryota</taxon>
        <taxon>Metazoa</taxon>
        <taxon>Chordata</taxon>
        <taxon>Craniata</taxon>
        <taxon>Vertebrata</taxon>
        <taxon>Euteleostomi</taxon>
        <taxon>Actinopterygii</taxon>
        <taxon>Neopterygii</taxon>
        <taxon>Teleostei</taxon>
        <taxon>Neoteleostei</taxon>
        <taxon>Acanthomorphata</taxon>
        <taxon>Zeiogadaria</taxon>
        <taxon>Gadariae</taxon>
        <taxon>Gadiformes</taxon>
        <taxon>Gadoidei</taxon>
        <taxon>Merlucciidae</taxon>
        <taxon>Merluccius</taxon>
    </lineage>
</organism>
<name>A0AA47NP57_MERPO</name>
<dbReference type="Proteomes" id="UP001174136">
    <property type="component" value="Unassembled WGS sequence"/>
</dbReference>
<protein>
    <submittedName>
        <fullName evidence="1">Uncharacterized protein</fullName>
    </submittedName>
</protein>
<dbReference type="AlphaFoldDB" id="A0AA47NP57"/>
<dbReference type="EMBL" id="JAOPHQ010006273">
    <property type="protein sequence ID" value="KAK0132303.1"/>
    <property type="molecule type" value="Genomic_DNA"/>
</dbReference>
<accession>A0AA47NP57</accession>
<keyword evidence="2" id="KW-1185">Reference proteome</keyword>
<reference evidence="1" key="1">
    <citation type="journal article" date="2023" name="Front. Mar. Sci.">
        <title>A new Merluccius polli reference genome to investigate the effects of global change in West African waters.</title>
        <authorList>
            <person name="Mateo J.L."/>
            <person name="Blanco-Fernandez C."/>
            <person name="Garcia-Vazquez E."/>
            <person name="Machado-Schiaffino G."/>
        </authorList>
    </citation>
    <scope>NUCLEOTIDE SEQUENCE</scope>
    <source>
        <strain evidence="1">C29</strain>
        <tissue evidence="1">Fin</tissue>
    </source>
</reference>
<evidence type="ECO:0000313" key="2">
    <source>
        <dbReference type="Proteomes" id="UP001174136"/>
    </source>
</evidence>